<reference evidence="8" key="1">
    <citation type="submission" date="2025-08" db="UniProtKB">
        <authorList>
            <consortium name="RefSeq"/>
        </authorList>
    </citation>
    <scope>IDENTIFICATION</scope>
    <source>
        <strain evidence="8">OHB3-1</strain>
    </source>
</reference>
<evidence type="ECO:0000256" key="2">
    <source>
        <dbReference type="ARBA" id="ARBA00007671"/>
    </source>
</evidence>
<dbReference type="PANTHER" id="PTHR31916:SF49">
    <property type="entry name" value="ALKALINE_NEUTRAL INVERTASE C, MITOCHONDRIAL"/>
    <property type="match status" value="1"/>
</dbReference>
<dbReference type="Proteomes" id="UP000504603">
    <property type="component" value="Unplaced"/>
</dbReference>
<dbReference type="EC" id="3.2.1.26" evidence="6"/>
<evidence type="ECO:0000256" key="1">
    <source>
        <dbReference type="ARBA" id="ARBA00000094"/>
    </source>
</evidence>
<comment type="similarity">
    <text evidence="2 6">Belongs to the glycosyl hydrolase 100 family.</text>
</comment>
<evidence type="ECO:0000256" key="3">
    <source>
        <dbReference type="ARBA" id="ARBA00022801"/>
    </source>
</evidence>
<keyword evidence="5 6" id="KW-0326">Glycosidase</keyword>
<dbReference type="GO" id="GO:0005987">
    <property type="term" value="P:sucrose catabolic process"/>
    <property type="evidence" value="ECO:0007669"/>
    <property type="project" value="TreeGrafter"/>
</dbReference>
<keyword evidence="7" id="KW-1185">Reference proteome</keyword>
<evidence type="ECO:0000256" key="4">
    <source>
        <dbReference type="ARBA" id="ARBA00023277"/>
    </source>
</evidence>
<organism evidence="7 8">
    <name type="scientific">Momordica charantia</name>
    <name type="common">Bitter gourd</name>
    <name type="synonym">Balsam pear</name>
    <dbReference type="NCBI Taxonomy" id="3673"/>
    <lineage>
        <taxon>Eukaryota</taxon>
        <taxon>Viridiplantae</taxon>
        <taxon>Streptophyta</taxon>
        <taxon>Embryophyta</taxon>
        <taxon>Tracheophyta</taxon>
        <taxon>Spermatophyta</taxon>
        <taxon>Magnoliopsida</taxon>
        <taxon>eudicotyledons</taxon>
        <taxon>Gunneridae</taxon>
        <taxon>Pentapetalae</taxon>
        <taxon>rosids</taxon>
        <taxon>fabids</taxon>
        <taxon>Cucurbitales</taxon>
        <taxon>Cucurbitaceae</taxon>
        <taxon>Momordiceae</taxon>
        <taxon>Momordica</taxon>
    </lineage>
</organism>
<evidence type="ECO:0000313" key="7">
    <source>
        <dbReference type="Proteomes" id="UP000504603"/>
    </source>
</evidence>
<name>A0A6J1C8V3_MOMCH</name>
<dbReference type="SUPFAM" id="SSF48208">
    <property type="entry name" value="Six-hairpin glycosidases"/>
    <property type="match status" value="1"/>
</dbReference>
<dbReference type="PANTHER" id="PTHR31916">
    <property type="match status" value="1"/>
</dbReference>
<dbReference type="GO" id="GO:0033926">
    <property type="term" value="F:endo-alpha-N-acetylgalactosaminidase activity"/>
    <property type="evidence" value="ECO:0007669"/>
    <property type="project" value="UniProtKB-UniRule"/>
</dbReference>
<gene>
    <name evidence="8" type="primary">LOC111009384</name>
</gene>
<dbReference type="GO" id="GO:0005739">
    <property type="term" value="C:mitochondrion"/>
    <property type="evidence" value="ECO:0007669"/>
    <property type="project" value="TreeGrafter"/>
</dbReference>
<dbReference type="Gene3D" id="1.50.10.10">
    <property type="match status" value="1"/>
</dbReference>
<dbReference type="FunFam" id="1.50.10.10:FF:000001">
    <property type="entry name" value="probable alkaline/neutral invertase B"/>
    <property type="match status" value="1"/>
</dbReference>
<sequence>MHTCSCLGISTMKPCRILISFKSSSMFGASPPRPKYRRIDKISKLRPNCSRIIGSVQVNDNSSRRGFGFSNGYRLSRGSGGKNRHLIANVASDFRNQSTSAEAHVNQKSFETIYIQGGFTVKPLVIESIETNRGLEKEEKSASEAEGLGSLKDFNYARVEREASEIEKEAWSLLRDSVVNYCGHPVGTVAANDPADTQPLNYDQVFVRDFVPSALAFLLNGEDEIVKNFLLHTLQLQSWEKTVDCYSPGQGLMPASFKVRSQPLDGSDGAFEEVLDPDFGESAIGRVAPVDSGLWWIILLRAYGKITGDYTLQERVDVQTGIRLILNLCLTNGFDMFPTLLVSDGSCMIDRRMGIHGHPLEIQALFYSALRCSREMLIVNDATKNLVAALNSRLSSLSFHIREYYWIDMNKINEIYRYKTEEYSSEAVNKFNIYPEQIPSWLVDWIPEEGGYLIGNLQPAHMDFRFFTLGNLWSIVSSLGTPKQNKGILNLIEAKWDDLVANMPLKICFPAMEYEEWRIVTGSDPKNTPWSYHNGGSWPTLLWQFTLACMKMGRPELARNAIAVAEKKLSADRWPEYYDMRSARLIGKQSRLFQTWTIAGFLTSKLLLENPEKASLLYWEEDYELLQSCVCALGKANGNRCSRQRHPARPDDHDH</sequence>
<dbReference type="KEGG" id="mcha:111009384"/>
<keyword evidence="4 6" id="KW-0119">Carbohydrate metabolism</keyword>
<proteinExistence type="inferred from homology"/>
<evidence type="ECO:0000256" key="5">
    <source>
        <dbReference type="ARBA" id="ARBA00023295"/>
    </source>
</evidence>
<dbReference type="InterPro" id="IPR024746">
    <property type="entry name" value="Glyco_hydro_100"/>
</dbReference>
<dbReference type="GO" id="GO:0004575">
    <property type="term" value="F:sucrose alpha-glucosidase activity"/>
    <property type="evidence" value="ECO:0007669"/>
    <property type="project" value="TreeGrafter"/>
</dbReference>
<dbReference type="Pfam" id="PF12899">
    <property type="entry name" value="Glyco_hydro_100"/>
    <property type="match status" value="1"/>
</dbReference>
<comment type="function">
    <text evidence="6">Invertase that cleaves sucrose into glucose and fructose.</text>
</comment>
<evidence type="ECO:0000256" key="6">
    <source>
        <dbReference type="RuleBase" id="RU367047"/>
    </source>
</evidence>
<dbReference type="AlphaFoldDB" id="A0A6J1C8V3"/>
<keyword evidence="3 6" id="KW-0378">Hydrolase</keyword>
<dbReference type="InterPro" id="IPR012341">
    <property type="entry name" value="6hp_glycosidase-like_sf"/>
</dbReference>
<dbReference type="GeneID" id="111009384"/>
<dbReference type="RefSeq" id="XP_022138141.1">
    <property type="nucleotide sequence ID" value="XM_022282449.1"/>
</dbReference>
<accession>A0A6J1C8V3</accession>
<protein>
    <recommendedName>
        <fullName evidence="6">Alkaline/neutral invertase</fullName>
        <ecNumber evidence="6">3.2.1.26</ecNumber>
    </recommendedName>
</protein>
<evidence type="ECO:0000313" key="8">
    <source>
        <dbReference type="RefSeq" id="XP_022138141.1"/>
    </source>
</evidence>
<dbReference type="OrthoDB" id="1848038at2759"/>
<dbReference type="InterPro" id="IPR008928">
    <property type="entry name" value="6-hairpin_glycosidase_sf"/>
</dbReference>
<comment type="catalytic activity">
    <reaction evidence="1 6">
        <text>Hydrolysis of terminal non-reducing beta-D-fructofuranoside residues in beta-D-fructofuranosides.</text>
        <dbReference type="EC" id="3.2.1.26"/>
    </reaction>
</comment>